<evidence type="ECO:0000313" key="1">
    <source>
        <dbReference type="EMBL" id="MFC3230490.1"/>
    </source>
</evidence>
<dbReference type="CDD" id="cd00229">
    <property type="entry name" value="SGNH_hydrolase"/>
    <property type="match status" value="1"/>
</dbReference>
<proteinExistence type="predicted"/>
<evidence type="ECO:0008006" key="3">
    <source>
        <dbReference type="Google" id="ProtNLM"/>
    </source>
</evidence>
<organism evidence="1 2">
    <name type="scientific">Marinibaculum pumilum</name>
    <dbReference type="NCBI Taxonomy" id="1766165"/>
    <lineage>
        <taxon>Bacteria</taxon>
        <taxon>Pseudomonadati</taxon>
        <taxon>Pseudomonadota</taxon>
        <taxon>Alphaproteobacteria</taxon>
        <taxon>Rhodospirillales</taxon>
        <taxon>Rhodospirillaceae</taxon>
        <taxon>Marinibaculum</taxon>
    </lineage>
</organism>
<dbReference type="EMBL" id="JBHRTR010000046">
    <property type="protein sequence ID" value="MFC3230490.1"/>
    <property type="molecule type" value="Genomic_DNA"/>
</dbReference>
<keyword evidence="2" id="KW-1185">Reference proteome</keyword>
<protein>
    <recommendedName>
        <fullName evidence="3">SGNH hydrolase-type esterase domain-containing protein</fullName>
    </recommendedName>
</protein>
<sequence>MKLALSILVGLVVGFLAVEAMYRVYLSVEPPAGTALAEGPRFGVLDASRWEYDSELGYVYPPDRAIHVTNLKDGRVSDCTLQREINSRGNIGPITGDYQSAAFKILLFGDSFPAFIVDGVTFPALLQRRLTAALGKPAHVVNFGRDGTGILQMMDLAAATVPEWQPDLVLFTFISDDLDRARIWRTVAEKSGFRRILVTDRPDPDPPLSRAQDITLVEPRATADWCRTALEAGGEDPLAAELERRFDQIAEQAARREFDLLSIDHSFVIALLLHQDPFRQILTPQPWTVPRYDATAYDQDPRFARDFAALKASGIPFAFIHLPIAPELPAGYQISPRQAALWSDLRTLAPDRVIELKPVIGNLPDPLRMSITPTNHHPSRFGMEVYARAIETALADAGLLPDAAASPPGLSQ</sequence>
<dbReference type="RefSeq" id="WP_379905706.1">
    <property type="nucleotide sequence ID" value="NZ_JBHRTR010000046.1"/>
</dbReference>
<evidence type="ECO:0000313" key="2">
    <source>
        <dbReference type="Proteomes" id="UP001595528"/>
    </source>
</evidence>
<gene>
    <name evidence="1" type="ORF">ACFOGJ_24795</name>
</gene>
<reference evidence="2" key="1">
    <citation type="journal article" date="2019" name="Int. J. Syst. Evol. Microbiol.">
        <title>The Global Catalogue of Microorganisms (GCM) 10K type strain sequencing project: providing services to taxonomists for standard genome sequencing and annotation.</title>
        <authorList>
            <consortium name="The Broad Institute Genomics Platform"/>
            <consortium name="The Broad Institute Genome Sequencing Center for Infectious Disease"/>
            <person name="Wu L."/>
            <person name="Ma J."/>
        </authorList>
    </citation>
    <scope>NUCLEOTIDE SEQUENCE [LARGE SCALE GENOMIC DNA]</scope>
    <source>
        <strain evidence="2">KCTC 42964</strain>
    </source>
</reference>
<dbReference type="Proteomes" id="UP001595528">
    <property type="component" value="Unassembled WGS sequence"/>
</dbReference>
<dbReference type="SUPFAM" id="SSF52266">
    <property type="entry name" value="SGNH hydrolase"/>
    <property type="match status" value="1"/>
</dbReference>
<name>A0ABV7L836_9PROT</name>
<dbReference type="Gene3D" id="3.40.50.1110">
    <property type="entry name" value="SGNH hydrolase"/>
    <property type="match status" value="1"/>
</dbReference>
<accession>A0ABV7L836</accession>
<dbReference type="InterPro" id="IPR036514">
    <property type="entry name" value="SGNH_hydro_sf"/>
</dbReference>
<comment type="caution">
    <text evidence="1">The sequence shown here is derived from an EMBL/GenBank/DDBJ whole genome shotgun (WGS) entry which is preliminary data.</text>
</comment>